<comment type="similarity">
    <text evidence="2">Belongs to the COMM domain-containing protein 5 family.</text>
</comment>
<sequence>MSVSQFWFCLLWIGGLINLIFLIIVGVSIYTKESMSFNADELNIALLQLAANYVYGCTEIDEKKRILAVKNAAQFGQILPIVESYIKAPNENSSVADLSDGLKHLQLSSSSTEKCIDMLKNLKCRVQVDNLPHQEYFPTLSNMKWRVDITISSSMLSRVLDPSIVIELELSNGQKITFESTVSRFHKLRYTVASILKDMDSMNNRMSAIKV</sequence>
<dbReference type="Proteomes" id="UP001075354">
    <property type="component" value="Chromosome 5"/>
</dbReference>
<keyword evidence="3" id="KW-1133">Transmembrane helix</keyword>
<feature type="domain" description="COMM" evidence="4">
    <location>
        <begin position="139"/>
        <end position="203"/>
    </location>
</feature>
<proteinExistence type="inferred from homology"/>
<keyword evidence="3" id="KW-0812">Transmembrane</keyword>
<dbReference type="GO" id="GO:0005634">
    <property type="term" value="C:nucleus"/>
    <property type="evidence" value="ECO:0007669"/>
    <property type="project" value="TreeGrafter"/>
</dbReference>
<dbReference type="PANTHER" id="PTHR15666:SF1">
    <property type="entry name" value="COMM DOMAIN-CONTAINING PROTEIN 5"/>
    <property type="match status" value="1"/>
</dbReference>
<feature type="transmembrane region" description="Helical" evidence="3">
    <location>
        <begin position="6"/>
        <end position="30"/>
    </location>
</feature>
<dbReference type="Pfam" id="PF07258">
    <property type="entry name" value="COMM_domain"/>
    <property type="match status" value="1"/>
</dbReference>
<dbReference type="InterPro" id="IPR017920">
    <property type="entry name" value="COMM"/>
</dbReference>
<comment type="caution">
    <text evidence="5">The sequence shown here is derived from an EMBL/GenBank/DDBJ whole genome shotgun (WGS) entry which is preliminary data.</text>
</comment>
<evidence type="ECO:0000259" key="4">
    <source>
        <dbReference type="PROSITE" id="PS51269"/>
    </source>
</evidence>
<evidence type="ECO:0000313" key="6">
    <source>
        <dbReference type="Proteomes" id="UP001075354"/>
    </source>
</evidence>
<accession>A0AAV7XRT8</accession>
<keyword evidence="6" id="KW-1185">Reference proteome</keyword>
<name>A0AAV7XRT8_9NEOP</name>
<dbReference type="InterPro" id="IPR037357">
    <property type="entry name" value="COMMD5"/>
</dbReference>
<dbReference type="EMBL" id="JAPTSV010000005">
    <property type="protein sequence ID" value="KAJ1527665.1"/>
    <property type="molecule type" value="Genomic_DNA"/>
</dbReference>
<evidence type="ECO:0000256" key="2">
    <source>
        <dbReference type="ARBA" id="ARBA00093452"/>
    </source>
</evidence>
<reference evidence="5" key="1">
    <citation type="submission" date="2022-12" db="EMBL/GenBank/DDBJ databases">
        <title>Chromosome-level genome assembly of the bean flower thrips Megalurothrips usitatus.</title>
        <authorList>
            <person name="Ma L."/>
            <person name="Liu Q."/>
            <person name="Li H."/>
            <person name="Cai W."/>
        </authorList>
    </citation>
    <scope>NUCLEOTIDE SEQUENCE</scope>
    <source>
        <strain evidence="5">Cailab_2022a</strain>
    </source>
</reference>
<evidence type="ECO:0000256" key="1">
    <source>
        <dbReference type="ARBA" id="ARBA00016556"/>
    </source>
</evidence>
<evidence type="ECO:0000313" key="5">
    <source>
        <dbReference type="EMBL" id="KAJ1527665.1"/>
    </source>
</evidence>
<dbReference type="PROSITE" id="PS51269">
    <property type="entry name" value="COMM"/>
    <property type="match status" value="1"/>
</dbReference>
<organism evidence="5 6">
    <name type="scientific">Megalurothrips usitatus</name>
    <name type="common">bean blossom thrips</name>
    <dbReference type="NCBI Taxonomy" id="439358"/>
    <lineage>
        <taxon>Eukaryota</taxon>
        <taxon>Metazoa</taxon>
        <taxon>Ecdysozoa</taxon>
        <taxon>Arthropoda</taxon>
        <taxon>Hexapoda</taxon>
        <taxon>Insecta</taxon>
        <taxon>Pterygota</taxon>
        <taxon>Neoptera</taxon>
        <taxon>Paraneoptera</taxon>
        <taxon>Thysanoptera</taxon>
        <taxon>Terebrantia</taxon>
        <taxon>Thripoidea</taxon>
        <taxon>Thripidae</taxon>
        <taxon>Megalurothrips</taxon>
    </lineage>
</organism>
<dbReference type="PANTHER" id="PTHR15666">
    <property type="entry name" value="COMM DOMAIN CONTAINING PROTEIN 5"/>
    <property type="match status" value="1"/>
</dbReference>
<protein>
    <recommendedName>
        <fullName evidence="1">COMM domain-containing protein 5</fullName>
    </recommendedName>
</protein>
<keyword evidence="3" id="KW-0472">Membrane</keyword>
<evidence type="ECO:0000256" key="3">
    <source>
        <dbReference type="SAM" id="Phobius"/>
    </source>
</evidence>
<gene>
    <name evidence="5" type="ORF">ONE63_007626</name>
</gene>
<dbReference type="AlphaFoldDB" id="A0AAV7XRT8"/>